<feature type="signal peptide" evidence="1">
    <location>
        <begin position="1"/>
        <end position="21"/>
    </location>
</feature>
<dbReference type="OrthoDB" id="5486144at2"/>
<dbReference type="AlphaFoldDB" id="A0A317MZX8"/>
<proteinExistence type="predicted"/>
<comment type="caution">
    <text evidence="2">The sequence shown here is derived from an EMBL/GenBank/DDBJ whole genome shotgun (WGS) entry which is preliminary data.</text>
</comment>
<name>A0A317MZX8_9GAMM</name>
<dbReference type="EMBL" id="QGTJ01000005">
    <property type="protein sequence ID" value="PWV61620.1"/>
    <property type="molecule type" value="Genomic_DNA"/>
</dbReference>
<evidence type="ECO:0000313" key="3">
    <source>
        <dbReference type="Proteomes" id="UP000246569"/>
    </source>
</evidence>
<dbReference type="Proteomes" id="UP000246569">
    <property type="component" value="Unassembled WGS sequence"/>
</dbReference>
<sequence length="428" mass="46259">MSMLRTLLALACACAPLAVTAAESSPDWGIVDDGRAAPARRPATADDAYRAAIERVTGMVRDGELVRRVQSRGLALVDLTWEDTGRSPGSALGPNISDLTLQVRREDARGWQSALMPVIRYPNFSDRTGDVPADKFFVRVGNERGAPLRAVPLLDVLSELRSWASVPDSLKGANDLTDPRDTHFLVSAQAVFMPVPAAGKATFNPVVFNYQSAPGSPAVLTLLVTREGTSLRVIDNSREDRALRHGQELYFNANGERAALTAERLSDVKARIEGQGGAQNAGERTALARGADMLMLVQVPLKHRNRGVLWGLPVPTAAMPAPAPAAAEKSRGSDVEQAVLGHGPLLGPYREGSGDKLERDPNFPIRITVQFYKATSNGIVDDADLDAIQRSIAAVYNHADYVGSLVVPEGDPNRPTSWWPRRPADWPW</sequence>
<evidence type="ECO:0000256" key="1">
    <source>
        <dbReference type="SAM" id="SignalP"/>
    </source>
</evidence>
<evidence type="ECO:0000313" key="2">
    <source>
        <dbReference type="EMBL" id="PWV61620.1"/>
    </source>
</evidence>
<keyword evidence="3" id="KW-1185">Reference proteome</keyword>
<accession>A0A317MZX8</accession>
<organism evidence="2 3">
    <name type="scientific">Plasticicumulans acidivorans</name>
    <dbReference type="NCBI Taxonomy" id="886464"/>
    <lineage>
        <taxon>Bacteria</taxon>
        <taxon>Pseudomonadati</taxon>
        <taxon>Pseudomonadota</taxon>
        <taxon>Gammaproteobacteria</taxon>
        <taxon>Candidatus Competibacteraceae</taxon>
        <taxon>Plasticicumulans</taxon>
    </lineage>
</organism>
<keyword evidence="1" id="KW-0732">Signal</keyword>
<protein>
    <submittedName>
        <fullName evidence="2">Uncharacterized protein</fullName>
    </submittedName>
</protein>
<dbReference type="RefSeq" id="WP_110018410.1">
    <property type="nucleotide sequence ID" value="NZ_QGTJ01000005.1"/>
</dbReference>
<gene>
    <name evidence="2" type="ORF">C7443_10548</name>
</gene>
<reference evidence="2 3" key="1">
    <citation type="submission" date="2018-05" db="EMBL/GenBank/DDBJ databases">
        <title>Genomic Encyclopedia of Type Strains, Phase IV (KMG-IV): sequencing the most valuable type-strain genomes for metagenomic binning, comparative biology and taxonomic classification.</title>
        <authorList>
            <person name="Goeker M."/>
        </authorList>
    </citation>
    <scope>NUCLEOTIDE SEQUENCE [LARGE SCALE GENOMIC DNA]</scope>
    <source>
        <strain evidence="2 3">DSM 23606</strain>
    </source>
</reference>
<feature type="chain" id="PRO_5016440958" evidence="1">
    <location>
        <begin position="22"/>
        <end position="428"/>
    </location>
</feature>